<dbReference type="Proteomes" id="UP000475862">
    <property type="component" value="Unassembled WGS sequence"/>
</dbReference>
<protein>
    <submittedName>
        <fullName evidence="1">Uncharacterized protein</fullName>
    </submittedName>
</protein>
<reference evidence="1 2" key="1">
    <citation type="submission" date="2019-08" db="EMBL/GenBank/DDBJ databases">
        <title>The genome of the soybean aphid Biotype 1, its phylome, world population structure and adaptation to the North American continent.</title>
        <authorList>
            <person name="Giordano R."/>
            <person name="Donthu R.K."/>
            <person name="Hernandez A.G."/>
            <person name="Wright C.L."/>
            <person name="Zimin A.V."/>
        </authorList>
    </citation>
    <scope>NUCLEOTIDE SEQUENCE [LARGE SCALE GENOMIC DNA]</scope>
    <source>
        <tissue evidence="1">Whole aphids</tissue>
    </source>
</reference>
<keyword evidence="2" id="KW-1185">Reference proteome</keyword>
<dbReference type="AlphaFoldDB" id="A0A6G0TR07"/>
<name>A0A6G0TR07_APHGL</name>
<evidence type="ECO:0000313" key="1">
    <source>
        <dbReference type="EMBL" id="KAE9537333.1"/>
    </source>
</evidence>
<proteinExistence type="predicted"/>
<accession>A0A6G0TR07</accession>
<dbReference type="EMBL" id="VYZN01000018">
    <property type="protein sequence ID" value="KAE9537333.1"/>
    <property type="molecule type" value="Genomic_DNA"/>
</dbReference>
<evidence type="ECO:0000313" key="2">
    <source>
        <dbReference type="Proteomes" id="UP000475862"/>
    </source>
</evidence>
<organism evidence="1 2">
    <name type="scientific">Aphis glycines</name>
    <name type="common">Soybean aphid</name>
    <dbReference type="NCBI Taxonomy" id="307491"/>
    <lineage>
        <taxon>Eukaryota</taxon>
        <taxon>Metazoa</taxon>
        <taxon>Ecdysozoa</taxon>
        <taxon>Arthropoda</taxon>
        <taxon>Hexapoda</taxon>
        <taxon>Insecta</taxon>
        <taxon>Pterygota</taxon>
        <taxon>Neoptera</taxon>
        <taxon>Paraneoptera</taxon>
        <taxon>Hemiptera</taxon>
        <taxon>Sternorrhyncha</taxon>
        <taxon>Aphidomorpha</taxon>
        <taxon>Aphidoidea</taxon>
        <taxon>Aphididae</taxon>
        <taxon>Aphidini</taxon>
        <taxon>Aphis</taxon>
        <taxon>Aphis</taxon>
    </lineage>
</organism>
<comment type="caution">
    <text evidence="1">The sequence shown here is derived from an EMBL/GenBank/DDBJ whole genome shotgun (WGS) entry which is preliminary data.</text>
</comment>
<sequence>MYNQIKLTRQNIHNIEYTYTEQLTSKTTDISFNKFSVINDEEIIKAIKALKDDSSPRLERILVKIFKLNIHSLVKPLSHIFNLAVAISTFLERFKMSLCENNLFLNLEKTYTLPHYIVNSNQPNKTNLCIHENDCLNQNMCTCQTFVKVVKNCKYLGIVMCHYLKWKDHIKYITNKLRKLMYAFKILTDILELQTIRVVYQSLIESI</sequence>
<gene>
    <name evidence="1" type="ORF">AGLY_006356</name>
</gene>
<dbReference type="OrthoDB" id="445826at2759"/>